<evidence type="ECO:0000313" key="4">
    <source>
        <dbReference type="EMBL" id="MFC7358444.1"/>
    </source>
</evidence>
<keyword evidence="5" id="KW-1185">Reference proteome</keyword>
<dbReference type="SUPFAM" id="SSF46894">
    <property type="entry name" value="C-terminal effector domain of the bipartite response regulators"/>
    <property type="match status" value="1"/>
</dbReference>
<feature type="domain" description="7TM-DISM receptor extracellular" evidence="3">
    <location>
        <begin position="118"/>
        <end position="319"/>
    </location>
</feature>
<feature type="transmembrane region" description="Helical" evidence="1">
    <location>
        <begin position="211"/>
        <end position="231"/>
    </location>
</feature>
<evidence type="ECO:0000259" key="2">
    <source>
        <dbReference type="Pfam" id="PF00196"/>
    </source>
</evidence>
<keyword evidence="1" id="KW-0812">Transmembrane</keyword>
<dbReference type="RefSeq" id="WP_380218414.1">
    <property type="nucleotide sequence ID" value="NZ_JBHTBN010000006.1"/>
</dbReference>
<protein>
    <submittedName>
        <fullName evidence="4">7TM diverse intracellular signaling domain-containing protein</fullName>
    </submittedName>
</protein>
<dbReference type="InterPro" id="IPR011623">
    <property type="entry name" value="7TMR_DISM_rcpt_extracell_dom1"/>
</dbReference>
<organism evidence="4 5">
    <name type="scientific">Jejudonia soesokkakensis</name>
    <dbReference type="NCBI Taxonomy" id="1323432"/>
    <lineage>
        <taxon>Bacteria</taxon>
        <taxon>Pseudomonadati</taxon>
        <taxon>Bacteroidota</taxon>
        <taxon>Flavobacteriia</taxon>
        <taxon>Flavobacteriales</taxon>
        <taxon>Flavobacteriaceae</taxon>
        <taxon>Jejudonia</taxon>
    </lineage>
</organism>
<accession>A0ABW2MY62</accession>
<evidence type="ECO:0000259" key="3">
    <source>
        <dbReference type="Pfam" id="PF07695"/>
    </source>
</evidence>
<feature type="transmembrane region" description="Helical" evidence="1">
    <location>
        <begin position="122"/>
        <end position="142"/>
    </location>
</feature>
<dbReference type="Pfam" id="PF07695">
    <property type="entry name" value="7TMR-DISM_7TM"/>
    <property type="match status" value="1"/>
</dbReference>
<keyword evidence="1" id="KW-0472">Membrane</keyword>
<feature type="transmembrane region" description="Helical" evidence="1">
    <location>
        <begin position="268"/>
        <end position="286"/>
    </location>
</feature>
<feature type="transmembrane region" description="Helical" evidence="1">
    <location>
        <begin position="298"/>
        <end position="317"/>
    </location>
</feature>
<dbReference type="InterPro" id="IPR016032">
    <property type="entry name" value="Sig_transdc_resp-reg_C-effctor"/>
</dbReference>
<dbReference type="InterPro" id="IPR000792">
    <property type="entry name" value="Tscrpt_reg_LuxR_C"/>
</dbReference>
<dbReference type="Proteomes" id="UP001596415">
    <property type="component" value="Unassembled WGS sequence"/>
</dbReference>
<evidence type="ECO:0000256" key="1">
    <source>
        <dbReference type="SAM" id="Phobius"/>
    </source>
</evidence>
<dbReference type="Gene3D" id="1.10.10.10">
    <property type="entry name" value="Winged helix-like DNA-binding domain superfamily/Winged helix DNA-binding domain"/>
    <property type="match status" value="1"/>
</dbReference>
<name>A0ABW2MY62_9FLAO</name>
<dbReference type="Pfam" id="PF00196">
    <property type="entry name" value="GerE"/>
    <property type="match status" value="1"/>
</dbReference>
<keyword evidence="1" id="KW-1133">Transmembrane helix</keyword>
<sequence>MKTQSLPLALCLFLTLFLTSLYGYSKNYSFKNTAEVAKIKATSTSDTPELVLRTLIVNSKKEKPFDASNQSSLDASESSQKNVVKEFSYKQTSSFSGTMESFSANYATHEASFLQRTSFLQGMFYGFSVMIALLNLVCFILFNEKLFLHFSLAIASFSILFFVGDGLFQSLFLENTIETTYVLSALLTLVAGATFLFSSHYLRLCEMLPKLRLVMVGMLGISSMTLLLATITEDTLLVALANTVSFGVIGTYFVMGVKLFSKKNYAKFYVIASAIPLLFLFDFFVLQRFGISFLSTEILHLKVAGFIQMLLLTYAIMYRMKEIKEENELRLTEMRIFMKRQEIMNRKNVERLMEDVYLENLIMHYDLDGLEIKLLQYISEGKPNAKIARKLKMTETDVEELTKELYQKLEVGEQIQEDHRMLEDQPDYIYN</sequence>
<gene>
    <name evidence="4" type="ORF">ACFQO1_12155</name>
</gene>
<comment type="caution">
    <text evidence="4">The sequence shown here is derived from an EMBL/GenBank/DDBJ whole genome shotgun (WGS) entry which is preliminary data.</text>
</comment>
<proteinExistence type="predicted"/>
<dbReference type="EMBL" id="JBHTBN010000006">
    <property type="protein sequence ID" value="MFC7358444.1"/>
    <property type="molecule type" value="Genomic_DNA"/>
</dbReference>
<feature type="transmembrane region" description="Helical" evidence="1">
    <location>
        <begin position="237"/>
        <end position="256"/>
    </location>
</feature>
<feature type="domain" description="HTH luxR-type" evidence="2">
    <location>
        <begin position="371"/>
        <end position="413"/>
    </location>
</feature>
<feature type="transmembrane region" description="Helical" evidence="1">
    <location>
        <begin position="147"/>
        <end position="168"/>
    </location>
</feature>
<evidence type="ECO:0000313" key="5">
    <source>
        <dbReference type="Proteomes" id="UP001596415"/>
    </source>
</evidence>
<dbReference type="InterPro" id="IPR036388">
    <property type="entry name" value="WH-like_DNA-bd_sf"/>
</dbReference>
<reference evidence="5" key="1">
    <citation type="journal article" date="2019" name="Int. J. Syst. Evol. Microbiol.">
        <title>The Global Catalogue of Microorganisms (GCM) 10K type strain sequencing project: providing services to taxonomists for standard genome sequencing and annotation.</title>
        <authorList>
            <consortium name="The Broad Institute Genomics Platform"/>
            <consortium name="The Broad Institute Genome Sequencing Center for Infectious Disease"/>
            <person name="Wu L."/>
            <person name="Ma J."/>
        </authorList>
    </citation>
    <scope>NUCLEOTIDE SEQUENCE [LARGE SCALE GENOMIC DNA]</scope>
    <source>
        <strain evidence="5">CGMCC 1.16306</strain>
    </source>
</reference>
<feature type="transmembrane region" description="Helical" evidence="1">
    <location>
        <begin position="180"/>
        <end position="199"/>
    </location>
</feature>